<accession>A0A367ZJK9</accession>
<dbReference type="Gene3D" id="1.10.3680.10">
    <property type="entry name" value="TerB-like"/>
    <property type="match status" value="1"/>
</dbReference>
<evidence type="ECO:0000256" key="1">
    <source>
        <dbReference type="SAM" id="MobiDB-lite"/>
    </source>
</evidence>
<dbReference type="InterPro" id="IPR029024">
    <property type="entry name" value="TerB-like"/>
</dbReference>
<reference evidence="3 4" key="1">
    <citation type="submission" date="2018-05" db="EMBL/GenBank/DDBJ databases">
        <title>A metagenomic window into the 2 km-deep terrestrial subsurface aquifer revealed taxonomically and functionally diverse microbial community comprising novel uncultured bacterial lineages.</title>
        <authorList>
            <person name="Kadnikov V.V."/>
            <person name="Mardanov A.V."/>
            <person name="Beletsky A.V."/>
            <person name="Banks D."/>
            <person name="Pimenov N.V."/>
            <person name="Frank Y.A."/>
            <person name="Karnachuk O.V."/>
            <person name="Ravin N.V."/>
        </authorList>
    </citation>
    <scope>NUCLEOTIDE SEQUENCE [LARGE SCALE GENOMIC DNA]</scope>
    <source>
        <strain evidence="3">BY5</strain>
    </source>
</reference>
<comment type="caution">
    <text evidence="3">The sequence shown here is derived from an EMBL/GenBank/DDBJ whole genome shotgun (WGS) entry which is preliminary data.</text>
</comment>
<organism evidence="3 4">
    <name type="scientific">Candidatus Ozemobacter sibiricus</name>
    <dbReference type="NCBI Taxonomy" id="2268124"/>
    <lineage>
        <taxon>Bacteria</taxon>
        <taxon>Candidatus Ozemobacteria</taxon>
        <taxon>Candidatus Ozemobacterales</taxon>
        <taxon>Candidatus Ozemobacteraceae</taxon>
        <taxon>Candidatus Ozemobacter</taxon>
    </lineage>
</organism>
<dbReference type="AlphaFoldDB" id="A0A367ZJK9"/>
<proteinExistence type="predicted"/>
<gene>
    <name evidence="3" type="ORF">OZSIB_1663</name>
</gene>
<feature type="region of interest" description="Disordered" evidence="1">
    <location>
        <begin position="131"/>
        <end position="150"/>
    </location>
</feature>
<feature type="compositionally biased region" description="Basic and acidic residues" evidence="1">
    <location>
        <begin position="137"/>
        <end position="150"/>
    </location>
</feature>
<sequence>MSSKLPAALGRTYLRCLILMARADGKILPEEIDFINAQAELLGLEERVLWAEVPNDLSFVEAAAVSPETALQIIKDCIFLANADGEYSPNERELLELLCARLGIRQEAFERLEARLIGLWRLIDRMRETYRPPADQNKGDRDRAGRPPRS</sequence>
<dbReference type="Proteomes" id="UP000252355">
    <property type="component" value="Unassembled WGS sequence"/>
</dbReference>
<evidence type="ECO:0000259" key="2">
    <source>
        <dbReference type="Pfam" id="PF05099"/>
    </source>
</evidence>
<feature type="domain" description="Co-chaperone DjlA N-terminal" evidence="2">
    <location>
        <begin position="63"/>
        <end position="113"/>
    </location>
</feature>
<protein>
    <recommendedName>
        <fullName evidence="2">Co-chaperone DjlA N-terminal domain-containing protein</fullName>
    </recommendedName>
</protein>
<dbReference type="EMBL" id="QOQW01000025">
    <property type="protein sequence ID" value="RCK78286.1"/>
    <property type="molecule type" value="Genomic_DNA"/>
</dbReference>
<evidence type="ECO:0000313" key="3">
    <source>
        <dbReference type="EMBL" id="RCK78286.1"/>
    </source>
</evidence>
<dbReference type="Pfam" id="PF05099">
    <property type="entry name" value="TerB"/>
    <property type="match status" value="1"/>
</dbReference>
<name>A0A367ZJK9_9BACT</name>
<evidence type="ECO:0000313" key="4">
    <source>
        <dbReference type="Proteomes" id="UP000252355"/>
    </source>
</evidence>
<dbReference type="InterPro" id="IPR007791">
    <property type="entry name" value="DjlA_N"/>
</dbReference>
<dbReference type="SUPFAM" id="SSF158682">
    <property type="entry name" value="TerB-like"/>
    <property type="match status" value="1"/>
</dbReference>